<sequence length="162" mass="18336">MNAIYYELRLSRVQLINTTLDIFIALTASGSGLATLLSSADSPFKHAWTALAVLAAIAAIIKPIYAPGKMIEAFTRQQHGYLANYFALKKLSFAVRQEGGVTPEHRKRHDTFYDRHVQLSAEDEATPHEKCRQRAREMIDKELPPERFWWPADVAGLQSHDQ</sequence>
<proteinExistence type="predicted"/>
<keyword evidence="1" id="KW-0472">Membrane</keyword>
<evidence type="ECO:0000256" key="1">
    <source>
        <dbReference type="SAM" id="Phobius"/>
    </source>
</evidence>
<evidence type="ECO:0000313" key="3">
    <source>
        <dbReference type="Proteomes" id="UP001196068"/>
    </source>
</evidence>
<reference evidence="2" key="1">
    <citation type="submission" date="2020-01" db="EMBL/GenBank/DDBJ databases">
        <authorList>
            <person name="Rat A."/>
        </authorList>
    </citation>
    <scope>NUCLEOTIDE SEQUENCE</scope>
    <source>
        <strain evidence="2">LMG 28251</strain>
    </source>
</reference>
<keyword evidence="1" id="KW-1133">Transmembrane helix</keyword>
<evidence type="ECO:0000313" key="2">
    <source>
        <dbReference type="EMBL" id="MBR0655759.1"/>
    </source>
</evidence>
<gene>
    <name evidence="2" type="ORF">GXW79_11810</name>
</gene>
<feature type="transmembrane region" description="Helical" evidence="1">
    <location>
        <begin position="46"/>
        <end position="66"/>
    </location>
</feature>
<organism evidence="2 3">
    <name type="scientific">Plastoroseomonas arctica</name>
    <dbReference type="NCBI Taxonomy" id="1509237"/>
    <lineage>
        <taxon>Bacteria</taxon>
        <taxon>Pseudomonadati</taxon>
        <taxon>Pseudomonadota</taxon>
        <taxon>Alphaproteobacteria</taxon>
        <taxon>Acetobacterales</taxon>
        <taxon>Acetobacteraceae</taxon>
        <taxon>Plastoroseomonas</taxon>
    </lineage>
</organism>
<name>A0AAF1JX23_9PROT</name>
<protein>
    <submittedName>
        <fullName evidence="2">Uncharacterized protein</fullName>
    </submittedName>
</protein>
<dbReference type="AlphaFoldDB" id="A0AAF1JX23"/>
<feature type="transmembrane region" description="Helical" evidence="1">
    <location>
        <begin position="20"/>
        <end position="40"/>
    </location>
</feature>
<dbReference type="EMBL" id="JAAEDH010000012">
    <property type="protein sequence ID" value="MBR0655759.1"/>
    <property type="molecule type" value="Genomic_DNA"/>
</dbReference>
<keyword evidence="1" id="KW-0812">Transmembrane</keyword>
<keyword evidence="3" id="KW-1185">Reference proteome</keyword>
<dbReference type="RefSeq" id="WP_211874595.1">
    <property type="nucleotide sequence ID" value="NZ_JAAEDH010000012.1"/>
</dbReference>
<dbReference type="Proteomes" id="UP001196068">
    <property type="component" value="Unassembled WGS sequence"/>
</dbReference>
<comment type="caution">
    <text evidence="2">The sequence shown here is derived from an EMBL/GenBank/DDBJ whole genome shotgun (WGS) entry which is preliminary data.</text>
</comment>
<reference evidence="2" key="2">
    <citation type="journal article" date="2021" name="Syst. Appl. Microbiol.">
        <title>Roseomonas hellenica sp. nov., isolated from roots of wild-growing Alkanna tinctoria.</title>
        <authorList>
            <person name="Rat A."/>
            <person name="Naranjo H.D."/>
            <person name="Lebbe L."/>
            <person name="Cnockaert M."/>
            <person name="Krigas N."/>
            <person name="Grigoriadou K."/>
            <person name="Maloupa E."/>
            <person name="Willems A."/>
        </authorList>
    </citation>
    <scope>NUCLEOTIDE SEQUENCE</scope>
    <source>
        <strain evidence="2">LMG 28251</strain>
    </source>
</reference>
<accession>A0AAF1JX23</accession>